<evidence type="ECO:0000256" key="1">
    <source>
        <dbReference type="SAM" id="MobiDB-lite"/>
    </source>
</evidence>
<name>A0AAE9Z8X3_9GAMM</name>
<dbReference type="AlphaFoldDB" id="A0AAE9Z8X3"/>
<dbReference type="InterPro" id="IPR045398">
    <property type="entry name" value="DUF6515"/>
</dbReference>
<evidence type="ECO:0000256" key="2">
    <source>
        <dbReference type="SAM" id="SignalP"/>
    </source>
</evidence>
<feature type="region of interest" description="Disordered" evidence="1">
    <location>
        <begin position="130"/>
        <end position="165"/>
    </location>
</feature>
<reference evidence="3 4" key="2">
    <citation type="journal article" date="2022" name="Mar. Drugs">
        <title>Bioassay-Guided Fractionation Leads to the Detection of Cholic Acid Generated by the Rare Thalassomonas sp.</title>
        <authorList>
            <person name="Pheiffer F."/>
            <person name="Schneider Y.K."/>
            <person name="Hansen E.H."/>
            <person name="Andersen J.H."/>
            <person name="Isaksson J."/>
            <person name="Busche T."/>
            <person name="R C."/>
            <person name="Kalinowski J."/>
            <person name="Zyl L.V."/>
            <person name="Trindade M."/>
        </authorList>
    </citation>
    <scope>NUCLEOTIDE SEQUENCE [LARGE SCALE GENOMIC DNA]</scope>
    <source>
        <strain evidence="3 4">XOM25</strain>
    </source>
</reference>
<keyword evidence="2" id="KW-0732">Signal</keyword>
<proteinExistence type="predicted"/>
<feature type="compositionally biased region" description="Polar residues" evidence="1">
    <location>
        <begin position="155"/>
        <end position="165"/>
    </location>
</feature>
<feature type="signal peptide" evidence="2">
    <location>
        <begin position="1"/>
        <end position="23"/>
    </location>
</feature>
<dbReference type="KEGG" id="tvd:SG34_032780"/>
<dbReference type="EMBL" id="CP059734">
    <property type="protein sequence ID" value="WDE08688.1"/>
    <property type="molecule type" value="Genomic_DNA"/>
</dbReference>
<feature type="chain" id="PRO_5042103697" evidence="2">
    <location>
        <begin position="24"/>
        <end position="165"/>
    </location>
</feature>
<organism evidence="3 4">
    <name type="scientific">Thalassomonas viridans</name>
    <dbReference type="NCBI Taxonomy" id="137584"/>
    <lineage>
        <taxon>Bacteria</taxon>
        <taxon>Pseudomonadati</taxon>
        <taxon>Pseudomonadota</taxon>
        <taxon>Gammaproteobacteria</taxon>
        <taxon>Alteromonadales</taxon>
        <taxon>Colwelliaceae</taxon>
        <taxon>Thalassomonas</taxon>
    </lineage>
</organism>
<sequence>MKKIITLLFTLLPLVLLSFLTQANTHHVPAPLHAENLRVGHHVKMLPPGHEKLRVYGFIYYFNDGIFYQASPSGFVVVKAPIGARISNLPHNHLNFNLGGEHYFYFDGTYYQLNGPGFLVVEPPIGAPAPADMNSKLAEPNKITSKPEPTMPDASYSTDAVKTSN</sequence>
<dbReference type="Pfam" id="PF20125">
    <property type="entry name" value="DUF6515"/>
    <property type="match status" value="1"/>
</dbReference>
<dbReference type="Proteomes" id="UP000032352">
    <property type="component" value="Chromosome pTvir"/>
</dbReference>
<evidence type="ECO:0000313" key="4">
    <source>
        <dbReference type="Proteomes" id="UP000032352"/>
    </source>
</evidence>
<keyword evidence="4" id="KW-1185">Reference proteome</keyword>
<protein>
    <submittedName>
        <fullName evidence="3">Uncharacterized protein</fullName>
    </submittedName>
</protein>
<evidence type="ECO:0000313" key="3">
    <source>
        <dbReference type="EMBL" id="WDE08688.1"/>
    </source>
</evidence>
<reference evidence="3 4" key="1">
    <citation type="journal article" date="2015" name="Genome Announc.">
        <title>Draft Genome Sequences of Marine Isolates of Thalassomonas viridans and Thalassomonas actiniarum.</title>
        <authorList>
            <person name="Olonade I."/>
            <person name="van Zyl L.J."/>
            <person name="Trindade M."/>
        </authorList>
    </citation>
    <scope>NUCLEOTIDE SEQUENCE [LARGE SCALE GENOMIC DNA]</scope>
    <source>
        <strain evidence="3 4">XOM25</strain>
    </source>
</reference>
<dbReference type="RefSeq" id="WP_152647185.1">
    <property type="nucleotide sequence ID" value="NZ_CP059734.1"/>
</dbReference>
<gene>
    <name evidence="3" type="ORF">SG34_032780</name>
</gene>
<accession>A0AAE9Z8X3</accession>